<gene>
    <name evidence="2" type="ORF">ACFOGH_00720</name>
</gene>
<keyword evidence="1" id="KW-0812">Transmembrane</keyword>
<feature type="transmembrane region" description="Helical" evidence="1">
    <location>
        <begin position="12"/>
        <end position="34"/>
    </location>
</feature>
<reference evidence="3" key="1">
    <citation type="journal article" date="2019" name="Int. J. Syst. Evol. Microbiol.">
        <title>The Global Catalogue of Microorganisms (GCM) 10K type strain sequencing project: providing services to taxonomists for standard genome sequencing and annotation.</title>
        <authorList>
            <consortium name="The Broad Institute Genomics Platform"/>
            <consortium name="The Broad Institute Genome Sequencing Center for Infectious Disease"/>
            <person name="Wu L."/>
            <person name="Ma J."/>
        </authorList>
    </citation>
    <scope>NUCLEOTIDE SEQUENCE [LARGE SCALE GENOMIC DNA]</scope>
    <source>
        <strain evidence="3">KCTC 52039</strain>
    </source>
</reference>
<name>A0ABV7IVU5_9RHOB</name>
<sequence>MSETYVASWRIILAFLLDFITGFVVIGWLIAWATGSLTEGGFSLNGGPALLFFALLIGYFVVFNRYLGGTIWKRILGAVRRR</sequence>
<accession>A0ABV7IVU5</accession>
<organism evidence="2 3">
    <name type="scientific">Cypionkella sinensis</name>
    <dbReference type="NCBI Taxonomy" id="1756043"/>
    <lineage>
        <taxon>Bacteria</taxon>
        <taxon>Pseudomonadati</taxon>
        <taxon>Pseudomonadota</taxon>
        <taxon>Alphaproteobacteria</taxon>
        <taxon>Rhodobacterales</taxon>
        <taxon>Paracoccaceae</taxon>
        <taxon>Cypionkella</taxon>
    </lineage>
</organism>
<feature type="transmembrane region" description="Helical" evidence="1">
    <location>
        <begin position="46"/>
        <end position="67"/>
    </location>
</feature>
<comment type="caution">
    <text evidence="2">The sequence shown here is derived from an EMBL/GenBank/DDBJ whole genome shotgun (WGS) entry which is preliminary data.</text>
</comment>
<proteinExistence type="predicted"/>
<protein>
    <recommendedName>
        <fullName evidence="4">RDD domain-containing protein</fullName>
    </recommendedName>
</protein>
<evidence type="ECO:0000256" key="1">
    <source>
        <dbReference type="SAM" id="Phobius"/>
    </source>
</evidence>
<keyword evidence="1" id="KW-0472">Membrane</keyword>
<evidence type="ECO:0008006" key="4">
    <source>
        <dbReference type="Google" id="ProtNLM"/>
    </source>
</evidence>
<keyword evidence="3" id="KW-1185">Reference proteome</keyword>
<evidence type="ECO:0000313" key="2">
    <source>
        <dbReference type="EMBL" id="MFC3179501.1"/>
    </source>
</evidence>
<dbReference type="Proteomes" id="UP001595547">
    <property type="component" value="Unassembled WGS sequence"/>
</dbReference>
<dbReference type="RefSeq" id="WP_380071143.1">
    <property type="nucleotide sequence ID" value="NZ_JBHRTO010000001.1"/>
</dbReference>
<evidence type="ECO:0000313" key="3">
    <source>
        <dbReference type="Proteomes" id="UP001595547"/>
    </source>
</evidence>
<keyword evidence="1" id="KW-1133">Transmembrane helix</keyword>
<dbReference type="EMBL" id="JBHRTO010000001">
    <property type="protein sequence ID" value="MFC3179501.1"/>
    <property type="molecule type" value="Genomic_DNA"/>
</dbReference>